<dbReference type="EMBL" id="JAVFHQ010000024">
    <property type="protein sequence ID" value="KAK4544497.1"/>
    <property type="molecule type" value="Genomic_DNA"/>
</dbReference>
<reference evidence="1 2" key="1">
    <citation type="submission" date="2021-11" db="EMBL/GenBank/DDBJ databases">
        <title>Black yeast isolated from Biological Soil Crust.</title>
        <authorList>
            <person name="Kurbessoian T."/>
        </authorList>
    </citation>
    <scope>NUCLEOTIDE SEQUENCE [LARGE SCALE GENOMIC DNA]</scope>
    <source>
        <strain evidence="1 2">CCFEE 5522</strain>
    </source>
</reference>
<comment type="caution">
    <text evidence="1">The sequence shown here is derived from an EMBL/GenBank/DDBJ whole genome shotgun (WGS) entry which is preliminary data.</text>
</comment>
<dbReference type="AlphaFoldDB" id="A0AAV9JGL0"/>
<proteinExistence type="predicted"/>
<evidence type="ECO:0000313" key="1">
    <source>
        <dbReference type="EMBL" id="KAK4544497.1"/>
    </source>
</evidence>
<gene>
    <name evidence="1" type="ORF">LTR36_004069</name>
</gene>
<protein>
    <submittedName>
        <fullName evidence="1">Uncharacterized protein</fullName>
    </submittedName>
</protein>
<dbReference type="Proteomes" id="UP001324427">
    <property type="component" value="Unassembled WGS sequence"/>
</dbReference>
<keyword evidence="2" id="KW-1185">Reference proteome</keyword>
<evidence type="ECO:0000313" key="2">
    <source>
        <dbReference type="Proteomes" id="UP001324427"/>
    </source>
</evidence>
<organism evidence="1 2">
    <name type="scientific">Oleoguttula mirabilis</name>
    <dbReference type="NCBI Taxonomy" id="1507867"/>
    <lineage>
        <taxon>Eukaryota</taxon>
        <taxon>Fungi</taxon>
        <taxon>Dikarya</taxon>
        <taxon>Ascomycota</taxon>
        <taxon>Pezizomycotina</taxon>
        <taxon>Dothideomycetes</taxon>
        <taxon>Dothideomycetidae</taxon>
        <taxon>Mycosphaerellales</taxon>
        <taxon>Teratosphaeriaceae</taxon>
        <taxon>Oleoguttula</taxon>
    </lineage>
</organism>
<sequence length="391" mass="42807">MAATHANQADATAWTFKLCGLSGFAHTYDPSAASSVDLQTSVKSSLQLDAHIMLLFHFDNEECFIKRPFSDLTGRGLPLETRNRVVHLHTVSQPAASSVTQQLSVAPLTASQNAIPSGDRDIEQTNACETDSSSICRVLVETRPSGNDDPTWADFTLLIPIRDDFGTLRAAIRQHLLGVLRTEDDTVEQLRESDLQLCFNLSIIVDAYGVGEVSLQDTLYGGRLDTIADALLEPSAIGNHLNAIAYIELVPMPPAAQSTKTPPRTPDNMDDLVRAIANDDAAIYRRVGSWDDRLGKRDDIVSEYPLVAVTTEHDSVVTLRKARAWDFGDVCFGDLKEAFGSVKSMQELEILLKRAEASEERRELLPVLPLLTFNVFDPTCTDPALGGKLGE</sequence>
<accession>A0AAV9JGL0</accession>
<name>A0AAV9JGL0_9PEZI</name>